<dbReference type="Pfam" id="PF03476">
    <property type="entry name" value="MOSC_N"/>
    <property type="match status" value="1"/>
</dbReference>
<keyword evidence="3" id="KW-1185">Reference proteome</keyword>
<comment type="caution">
    <text evidence="2">The sequence shown here is derived from an EMBL/GenBank/DDBJ whole genome shotgun (WGS) entry which is preliminary data.</text>
</comment>
<proteinExistence type="predicted"/>
<dbReference type="OrthoDB" id="581532at2"/>
<protein>
    <submittedName>
        <fullName evidence="2">MOSC domain-containing protein</fullName>
    </submittedName>
</protein>
<dbReference type="InterPro" id="IPR005303">
    <property type="entry name" value="MOCOS_middle"/>
</dbReference>
<organism evidence="2 3">
    <name type="scientific">Marinobacter vulgaris</name>
    <dbReference type="NCBI Taxonomy" id="1928331"/>
    <lineage>
        <taxon>Bacteria</taxon>
        <taxon>Pseudomonadati</taxon>
        <taxon>Pseudomonadota</taxon>
        <taxon>Gammaproteobacteria</taxon>
        <taxon>Pseudomonadales</taxon>
        <taxon>Marinobacteraceae</taxon>
        <taxon>Marinobacter</taxon>
    </lineage>
</organism>
<feature type="domain" description="MOSC" evidence="1">
    <location>
        <begin position="119"/>
        <end position="261"/>
    </location>
</feature>
<dbReference type="PROSITE" id="PS51340">
    <property type="entry name" value="MOSC"/>
    <property type="match status" value="1"/>
</dbReference>
<evidence type="ECO:0000313" key="3">
    <source>
        <dbReference type="Proteomes" id="UP000253987"/>
    </source>
</evidence>
<dbReference type="PANTHER" id="PTHR14237:SF19">
    <property type="entry name" value="MITOCHONDRIAL AMIDOXIME REDUCING COMPONENT 1"/>
    <property type="match status" value="1"/>
</dbReference>
<dbReference type="Pfam" id="PF03473">
    <property type="entry name" value="MOSC"/>
    <property type="match status" value="1"/>
</dbReference>
<dbReference type="EMBL" id="QFWX01000003">
    <property type="protein sequence ID" value="PXX91701.1"/>
    <property type="molecule type" value="Genomic_DNA"/>
</dbReference>
<dbReference type="GO" id="GO:0030170">
    <property type="term" value="F:pyridoxal phosphate binding"/>
    <property type="evidence" value="ECO:0007669"/>
    <property type="project" value="InterPro"/>
</dbReference>
<name>A0A2V3ZKH7_9GAMM</name>
<dbReference type="GO" id="GO:0003824">
    <property type="term" value="F:catalytic activity"/>
    <property type="evidence" value="ECO:0007669"/>
    <property type="project" value="InterPro"/>
</dbReference>
<evidence type="ECO:0000259" key="1">
    <source>
        <dbReference type="PROSITE" id="PS51340"/>
    </source>
</evidence>
<dbReference type="InterPro" id="IPR005302">
    <property type="entry name" value="MoCF_Sase_C"/>
</dbReference>
<sequence>MQVHSLYVYPVKSLAGIQVSSFHIDDFGPAGDRRWMIVDAERQFVTQRSNPEIARIETRLDAGRVIVAIPGAGEFPLVAGDDECRVRVWQDWAKAVYGGKAASEALSRYCGKTFRFVFMPDESFRRVDASRVTEYRRVSFADGFPLLVTNLASLDELNSRLGTPVEMRRFRPNIVVEGAAPWDEDLWPAVSIDNITFSLVKPCSRCVVTTVDPDRGVKAPDLQPLRELGSYRRTTDGVIFGMNAVHESNGVIRVGSPVTFADNTTTATTENQ</sequence>
<dbReference type="RefSeq" id="WP_114612582.1">
    <property type="nucleotide sequence ID" value="NZ_QFWX01000003.1"/>
</dbReference>
<dbReference type="AlphaFoldDB" id="A0A2V3ZKH7"/>
<gene>
    <name evidence="2" type="ORF">DIT71_07465</name>
</gene>
<dbReference type="GO" id="GO:0030151">
    <property type="term" value="F:molybdenum ion binding"/>
    <property type="evidence" value="ECO:0007669"/>
    <property type="project" value="InterPro"/>
</dbReference>
<accession>A0A2V3ZKH7</accession>
<dbReference type="SUPFAM" id="SSF141673">
    <property type="entry name" value="MOSC N-terminal domain-like"/>
    <property type="match status" value="1"/>
</dbReference>
<dbReference type="PANTHER" id="PTHR14237">
    <property type="entry name" value="MOLYBDOPTERIN COFACTOR SULFURASE MOSC"/>
    <property type="match status" value="1"/>
</dbReference>
<dbReference type="SUPFAM" id="SSF50800">
    <property type="entry name" value="PK beta-barrel domain-like"/>
    <property type="match status" value="1"/>
</dbReference>
<evidence type="ECO:0000313" key="2">
    <source>
        <dbReference type="EMBL" id="PXX91701.1"/>
    </source>
</evidence>
<reference evidence="2 3" key="2">
    <citation type="submission" date="2018-06" db="EMBL/GenBank/DDBJ databases">
        <title>Marinobactersediminissp. nov, a moderately halophilic bacterium isolated from marine solar saltern.</title>
        <authorList>
            <person name="Zhang Y."/>
        </authorList>
    </citation>
    <scope>NUCLEOTIDE SEQUENCE [LARGE SCALE GENOMIC DNA]</scope>
    <source>
        <strain evidence="2 3">F01</strain>
    </source>
</reference>
<reference evidence="3" key="1">
    <citation type="submission" date="2018-05" db="EMBL/GenBank/DDBJ databases">
        <authorList>
            <person name="Lu D."/>
        </authorList>
    </citation>
    <scope>NUCLEOTIDE SEQUENCE [LARGE SCALE GENOMIC DNA]</scope>
    <source>
        <strain evidence="3">F01</strain>
    </source>
</reference>
<dbReference type="InterPro" id="IPR011037">
    <property type="entry name" value="Pyrv_Knase-like_insert_dom_sf"/>
</dbReference>
<dbReference type="Proteomes" id="UP000253987">
    <property type="component" value="Unassembled WGS sequence"/>
</dbReference>